<feature type="transmembrane region" description="Helical" evidence="1">
    <location>
        <begin position="38"/>
        <end position="57"/>
    </location>
</feature>
<keyword evidence="2" id="KW-0808">Transferase</keyword>
<protein>
    <submittedName>
        <fullName evidence="2">Sensor histidine kinase</fullName>
    </submittedName>
</protein>
<dbReference type="AlphaFoldDB" id="A0A372JGP4"/>
<feature type="transmembrane region" description="Helical" evidence="1">
    <location>
        <begin position="77"/>
        <end position="99"/>
    </location>
</feature>
<accession>A0A372JGP4</accession>
<keyword evidence="1" id="KW-0812">Transmembrane</keyword>
<proteinExistence type="predicted"/>
<name>A0A372JGP4_9ACTN</name>
<feature type="transmembrane region" description="Helical" evidence="1">
    <location>
        <begin position="105"/>
        <end position="124"/>
    </location>
</feature>
<sequence>MLRFTTRQDALLAALAFAGGVLLLYAHGYVRWSEHGWSAPVPLRAVPLAVMCAGMLFRRTAPMTGLAVSSVGNAAELLLGPGLGGAIVYTDALYAATLYGPRAAVRWLLGAAVGGSLAVAAGAAL</sequence>
<evidence type="ECO:0000256" key="1">
    <source>
        <dbReference type="SAM" id="Phobius"/>
    </source>
</evidence>
<dbReference type="EMBL" id="QURH01000525">
    <property type="protein sequence ID" value="RFU39171.1"/>
    <property type="molecule type" value="Genomic_DNA"/>
</dbReference>
<dbReference type="Proteomes" id="UP000261811">
    <property type="component" value="Unassembled WGS sequence"/>
</dbReference>
<reference evidence="2 3" key="1">
    <citation type="submission" date="2018-08" db="EMBL/GenBank/DDBJ databases">
        <title>Actinomadura jelena sp. nov., a novel Actinomycete isolated from soil in Chad.</title>
        <authorList>
            <person name="Shi L."/>
        </authorList>
    </citation>
    <scope>NUCLEOTIDE SEQUENCE [LARGE SCALE GENOMIC DNA]</scope>
    <source>
        <strain evidence="2 3">NEAU-G17</strain>
    </source>
</reference>
<feature type="non-terminal residue" evidence="2">
    <location>
        <position position="125"/>
    </location>
</feature>
<gene>
    <name evidence="2" type="ORF">DZF91_23810</name>
</gene>
<dbReference type="GO" id="GO:0016301">
    <property type="term" value="F:kinase activity"/>
    <property type="evidence" value="ECO:0007669"/>
    <property type="project" value="UniProtKB-KW"/>
</dbReference>
<evidence type="ECO:0000313" key="3">
    <source>
        <dbReference type="Proteomes" id="UP000261811"/>
    </source>
</evidence>
<keyword evidence="2" id="KW-0418">Kinase</keyword>
<keyword evidence="1" id="KW-0472">Membrane</keyword>
<keyword evidence="3" id="KW-1185">Reference proteome</keyword>
<organism evidence="2 3">
    <name type="scientific">Actinomadura logoneensis</name>
    <dbReference type="NCBI Taxonomy" id="2293572"/>
    <lineage>
        <taxon>Bacteria</taxon>
        <taxon>Bacillati</taxon>
        <taxon>Actinomycetota</taxon>
        <taxon>Actinomycetes</taxon>
        <taxon>Streptosporangiales</taxon>
        <taxon>Thermomonosporaceae</taxon>
        <taxon>Actinomadura</taxon>
    </lineage>
</organism>
<evidence type="ECO:0000313" key="2">
    <source>
        <dbReference type="EMBL" id="RFU39171.1"/>
    </source>
</evidence>
<keyword evidence="1" id="KW-1133">Transmembrane helix</keyword>
<comment type="caution">
    <text evidence="2">The sequence shown here is derived from an EMBL/GenBank/DDBJ whole genome shotgun (WGS) entry which is preliminary data.</text>
</comment>